<dbReference type="Proteomes" id="UP000192917">
    <property type="component" value="Unassembled WGS sequence"/>
</dbReference>
<accession>A0A1Y6CLW6</accession>
<evidence type="ECO:0000313" key="1">
    <source>
        <dbReference type="EMBL" id="SMF76408.1"/>
    </source>
</evidence>
<dbReference type="RefSeq" id="WP_085125951.1">
    <property type="nucleotide sequence ID" value="NZ_FWZX01000035.1"/>
</dbReference>
<dbReference type="EMBL" id="FWZX01000035">
    <property type="protein sequence ID" value="SMF76408.1"/>
    <property type="molecule type" value="Genomic_DNA"/>
</dbReference>
<proteinExistence type="predicted"/>
<reference evidence="1 2" key="1">
    <citation type="submission" date="2017-04" db="EMBL/GenBank/DDBJ databases">
        <authorList>
            <person name="Afonso C.L."/>
            <person name="Miller P.J."/>
            <person name="Scott M.A."/>
            <person name="Spackman E."/>
            <person name="Goraichik I."/>
            <person name="Dimitrov K.M."/>
            <person name="Suarez D.L."/>
            <person name="Swayne D.E."/>
        </authorList>
    </citation>
    <scope>NUCLEOTIDE SEQUENCE [LARGE SCALE GENOMIC DNA]</scope>
    <source>
        <strain evidence="1 2">USBA 355</strain>
    </source>
</reference>
<gene>
    <name evidence="1" type="ORF">SAMN05428998_13548</name>
</gene>
<sequence>MVYFCGYSQAGATAGLVGVRAVNTTRSVTLPEGGQPFSAAALIVNGGGDSPLSLGFGYAQRAGALAGSFLWLRLRSAFGGAFSHSEQWLRPPGAGNHLYEAVLTPGSGTWVLRFDGSEIAYQQNSAWTGVAGLTVGFGGLVPYLEVPLLGTAAAPCRFQGLEIRARGDWQPLPLSALTQASLQAGTLTPVAGIDNGFDLAAKAS</sequence>
<dbReference type="AlphaFoldDB" id="A0A1Y6CLW6"/>
<organism evidence="1 2">
    <name type="scientific">Tistlia consotensis USBA 355</name>
    <dbReference type="NCBI Taxonomy" id="560819"/>
    <lineage>
        <taxon>Bacteria</taxon>
        <taxon>Pseudomonadati</taxon>
        <taxon>Pseudomonadota</taxon>
        <taxon>Alphaproteobacteria</taxon>
        <taxon>Rhodospirillales</taxon>
        <taxon>Rhodovibrionaceae</taxon>
        <taxon>Tistlia</taxon>
    </lineage>
</organism>
<protein>
    <submittedName>
        <fullName evidence="1">Uncharacterized protein</fullName>
    </submittedName>
</protein>
<name>A0A1Y6CLW6_9PROT</name>
<keyword evidence="2" id="KW-1185">Reference proteome</keyword>
<evidence type="ECO:0000313" key="2">
    <source>
        <dbReference type="Proteomes" id="UP000192917"/>
    </source>
</evidence>